<organism evidence="1">
    <name type="scientific">Nothobranchius kadleci</name>
    <name type="common">African annual killifish</name>
    <dbReference type="NCBI Taxonomy" id="1051664"/>
    <lineage>
        <taxon>Eukaryota</taxon>
        <taxon>Metazoa</taxon>
        <taxon>Chordata</taxon>
        <taxon>Craniata</taxon>
        <taxon>Vertebrata</taxon>
        <taxon>Euteleostomi</taxon>
        <taxon>Actinopterygii</taxon>
        <taxon>Neopterygii</taxon>
        <taxon>Teleostei</taxon>
        <taxon>Neoteleostei</taxon>
        <taxon>Acanthomorphata</taxon>
        <taxon>Ovalentaria</taxon>
        <taxon>Atherinomorphae</taxon>
        <taxon>Cyprinodontiformes</taxon>
        <taxon>Nothobranchiidae</taxon>
        <taxon>Nothobranchius</taxon>
    </lineage>
</organism>
<accession>A0A1A8DCS4</accession>
<protein>
    <submittedName>
        <fullName evidence="1">Uncharacterized protein</fullName>
    </submittedName>
</protein>
<evidence type="ECO:0000313" key="1">
    <source>
        <dbReference type="EMBL" id="SBQ30719.1"/>
    </source>
</evidence>
<proteinExistence type="predicted"/>
<dbReference type="AlphaFoldDB" id="A0A1A8DCS4"/>
<sequence length="42" mass="4460">KKSGVCAALPGCASDERCSASASTRHAQIQTELTREKMNGHE</sequence>
<gene>
    <name evidence="1" type="primary">OLA.7742</name>
</gene>
<dbReference type="EMBL" id="HAEA01002239">
    <property type="protein sequence ID" value="SBQ30719.1"/>
    <property type="molecule type" value="Transcribed_RNA"/>
</dbReference>
<reference evidence="1" key="2">
    <citation type="submission" date="2016-06" db="EMBL/GenBank/DDBJ databases">
        <title>The genome of a short-lived fish provides insights into sex chromosome evolution and the genetic control of aging.</title>
        <authorList>
            <person name="Reichwald K."/>
            <person name="Felder M."/>
            <person name="Petzold A."/>
            <person name="Koch P."/>
            <person name="Groth M."/>
            <person name="Platzer M."/>
        </authorList>
    </citation>
    <scope>NUCLEOTIDE SEQUENCE</scope>
    <source>
        <tissue evidence="1">Brain</tissue>
    </source>
</reference>
<reference evidence="1" key="1">
    <citation type="submission" date="2016-05" db="EMBL/GenBank/DDBJ databases">
        <authorList>
            <person name="Lavstsen T."/>
            <person name="Jespersen J.S."/>
        </authorList>
    </citation>
    <scope>NUCLEOTIDE SEQUENCE</scope>
    <source>
        <tissue evidence="1">Brain</tissue>
    </source>
</reference>
<feature type="non-terminal residue" evidence="1">
    <location>
        <position position="1"/>
    </location>
</feature>
<name>A0A1A8DCS4_NOTKA</name>